<protein>
    <submittedName>
        <fullName evidence="1">Uncharacterized protein</fullName>
    </submittedName>
</protein>
<proteinExistence type="predicted"/>
<sequence length="115" mass="12784">MLRTRTTFYGYVASIQKIIKSLPDSTYGFVESKLFGLSIYAPFSISAGFYMCRKPALRDDEHLPLDASSARRPTEAGCAELRVEAARSHCLTGGFLMPTSASRDFVKLQLSAMEY</sequence>
<gene>
    <name evidence="1" type="ORF">EVAR_24294_1</name>
</gene>
<comment type="caution">
    <text evidence="1">The sequence shown here is derived from an EMBL/GenBank/DDBJ whole genome shotgun (WGS) entry which is preliminary data.</text>
</comment>
<accession>A0A4C1VFR8</accession>
<dbReference type="Proteomes" id="UP000299102">
    <property type="component" value="Unassembled WGS sequence"/>
</dbReference>
<dbReference type="EMBL" id="BGZK01000329">
    <property type="protein sequence ID" value="GBP37162.1"/>
    <property type="molecule type" value="Genomic_DNA"/>
</dbReference>
<evidence type="ECO:0000313" key="2">
    <source>
        <dbReference type="Proteomes" id="UP000299102"/>
    </source>
</evidence>
<keyword evidence="2" id="KW-1185">Reference proteome</keyword>
<evidence type="ECO:0000313" key="1">
    <source>
        <dbReference type="EMBL" id="GBP37162.1"/>
    </source>
</evidence>
<dbReference type="AlphaFoldDB" id="A0A4C1VFR8"/>
<reference evidence="1 2" key="1">
    <citation type="journal article" date="2019" name="Commun. Biol.">
        <title>The bagworm genome reveals a unique fibroin gene that provides high tensile strength.</title>
        <authorList>
            <person name="Kono N."/>
            <person name="Nakamura H."/>
            <person name="Ohtoshi R."/>
            <person name="Tomita M."/>
            <person name="Numata K."/>
            <person name="Arakawa K."/>
        </authorList>
    </citation>
    <scope>NUCLEOTIDE SEQUENCE [LARGE SCALE GENOMIC DNA]</scope>
</reference>
<name>A0A4C1VFR8_EUMVA</name>
<organism evidence="1 2">
    <name type="scientific">Eumeta variegata</name>
    <name type="common">Bagworm moth</name>
    <name type="synonym">Eumeta japonica</name>
    <dbReference type="NCBI Taxonomy" id="151549"/>
    <lineage>
        <taxon>Eukaryota</taxon>
        <taxon>Metazoa</taxon>
        <taxon>Ecdysozoa</taxon>
        <taxon>Arthropoda</taxon>
        <taxon>Hexapoda</taxon>
        <taxon>Insecta</taxon>
        <taxon>Pterygota</taxon>
        <taxon>Neoptera</taxon>
        <taxon>Endopterygota</taxon>
        <taxon>Lepidoptera</taxon>
        <taxon>Glossata</taxon>
        <taxon>Ditrysia</taxon>
        <taxon>Tineoidea</taxon>
        <taxon>Psychidae</taxon>
        <taxon>Oiketicinae</taxon>
        <taxon>Eumeta</taxon>
    </lineage>
</organism>